<gene>
    <name evidence="1" type="ORF">KIW84_071283</name>
</gene>
<dbReference type="Gramene" id="Psat07G0128300-T4">
    <property type="protein sequence ID" value="KAI5384216.1"/>
    <property type="gene ID" value="KIW84_071283"/>
</dbReference>
<dbReference type="InterPro" id="IPR006502">
    <property type="entry name" value="PDDEXK-like"/>
</dbReference>
<sequence length="137" mass="15780">MASLEEDELVQMVHDFIESDHSPNSPTTFITSSNHHPLHNRTQFFVLQDILRSDMTLEEAKVMKYVMKHMRGRHGSEKTTVLSRWIVQRMRKDGFNASLYQTSWSTSLGCPAGWSFSILYHLTDTSEKICVSLIDTT</sequence>
<proteinExistence type="predicted"/>
<comment type="caution">
    <text evidence="1">The sequence shown here is derived from an EMBL/GenBank/DDBJ whole genome shotgun (WGS) entry which is preliminary data.</text>
</comment>
<dbReference type="AlphaFoldDB" id="A0A9D4ZTG2"/>
<dbReference type="Proteomes" id="UP001058974">
    <property type="component" value="Chromosome 7"/>
</dbReference>
<organism evidence="1 2">
    <name type="scientific">Pisum sativum</name>
    <name type="common">Garden pea</name>
    <name type="synonym">Lathyrus oleraceus</name>
    <dbReference type="NCBI Taxonomy" id="3888"/>
    <lineage>
        <taxon>Eukaryota</taxon>
        <taxon>Viridiplantae</taxon>
        <taxon>Streptophyta</taxon>
        <taxon>Embryophyta</taxon>
        <taxon>Tracheophyta</taxon>
        <taxon>Spermatophyta</taxon>
        <taxon>Magnoliopsida</taxon>
        <taxon>eudicotyledons</taxon>
        <taxon>Gunneridae</taxon>
        <taxon>Pentapetalae</taxon>
        <taxon>rosids</taxon>
        <taxon>fabids</taxon>
        <taxon>Fabales</taxon>
        <taxon>Fabaceae</taxon>
        <taxon>Papilionoideae</taxon>
        <taxon>50 kb inversion clade</taxon>
        <taxon>NPAAA clade</taxon>
        <taxon>Hologalegina</taxon>
        <taxon>IRL clade</taxon>
        <taxon>Fabeae</taxon>
        <taxon>Lathyrus</taxon>
    </lineage>
</organism>
<dbReference type="EMBL" id="JAMSHJ010000007">
    <property type="protein sequence ID" value="KAI5384216.1"/>
    <property type="molecule type" value="Genomic_DNA"/>
</dbReference>
<reference evidence="1 2" key="1">
    <citation type="journal article" date="2022" name="Nat. Genet.">
        <title>Improved pea reference genome and pan-genome highlight genomic features and evolutionary characteristics.</title>
        <authorList>
            <person name="Yang T."/>
            <person name="Liu R."/>
            <person name="Luo Y."/>
            <person name="Hu S."/>
            <person name="Wang D."/>
            <person name="Wang C."/>
            <person name="Pandey M.K."/>
            <person name="Ge S."/>
            <person name="Xu Q."/>
            <person name="Li N."/>
            <person name="Li G."/>
            <person name="Huang Y."/>
            <person name="Saxena R.K."/>
            <person name="Ji Y."/>
            <person name="Li M."/>
            <person name="Yan X."/>
            <person name="He Y."/>
            <person name="Liu Y."/>
            <person name="Wang X."/>
            <person name="Xiang C."/>
            <person name="Varshney R.K."/>
            <person name="Ding H."/>
            <person name="Gao S."/>
            <person name="Zong X."/>
        </authorList>
    </citation>
    <scope>NUCLEOTIDE SEQUENCE [LARGE SCALE GENOMIC DNA]</scope>
    <source>
        <strain evidence="1 2">cv. Zhongwan 6</strain>
    </source>
</reference>
<dbReference type="Pfam" id="PF04720">
    <property type="entry name" value="PDDEXK_6"/>
    <property type="match status" value="1"/>
</dbReference>
<keyword evidence="2" id="KW-1185">Reference proteome</keyword>
<evidence type="ECO:0000313" key="1">
    <source>
        <dbReference type="EMBL" id="KAI5384216.1"/>
    </source>
</evidence>
<protein>
    <submittedName>
        <fullName evidence="1">Uncharacterized protein</fullName>
    </submittedName>
</protein>
<name>A0A9D4ZTG2_PEA</name>
<accession>A0A9D4ZTG2</accession>
<evidence type="ECO:0000313" key="2">
    <source>
        <dbReference type="Proteomes" id="UP001058974"/>
    </source>
</evidence>